<keyword evidence="2" id="KW-1185">Reference proteome</keyword>
<name>E2B411_HARSA</name>
<protein>
    <recommendedName>
        <fullName evidence="3">Mos1 transposase HTH domain-containing protein</fullName>
    </recommendedName>
</protein>
<dbReference type="InParanoid" id="E2B411"/>
<organism evidence="2">
    <name type="scientific">Harpegnathos saltator</name>
    <name type="common">Jerdon's jumping ant</name>
    <dbReference type="NCBI Taxonomy" id="610380"/>
    <lineage>
        <taxon>Eukaryota</taxon>
        <taxon>Metazoa</taxon>
        <taxon>Ecdysozoa</taxon>
        <taxon>Arthropoda</taxon>
        <taxon>Hexapoda</taxon>
        <taxon>Insecta</taxon>
        <taxon>Pterygota</taxon>
        <taxon>Neoptera</taxon>
        <taxon>Endopterygota</taxon>
        <taxon>Hymenoptera</taxon>
        <taxon>Apocrita</taxon>
        <taxon>Aculeata</taxon>
        <taxon>Formicoidea</taxon>
        <taxon>Formicidae</taxon>
        <taxon>Ponerinae</taxon>
        <taxon>Ponerini</taxon>
        <taxon>Harpegnathos</taxon>
    </lineage>
</organism>
<gene>
    <name evidence="1" type="ORF">EAI_06452</name>
</gene>
<dbReference type="Proteomes" id="UP000008237">
    <property type="component" value="Unassembled WGS sequence"/>
</dbReference>
<dbReference type="AlphaFoldDB" id="E2B411"/>
<evidence type="ECO:0000313" key="2">
    <source>
        <dbReference type="Proteomes" id="UP000008237"/>
    </source>
</evidence>
<feature type="non-terminal residue" evidence="1">
    <location>
        <position position="1"/>
    </location>
</feature>
<dbReference type="EMBL" id="GL445450">
    <property type="protein sequence ID" value="EFN89571.1"/>
    <property type="molecule type" value="Genomic_DNA"/>
</dbReference>
<reference evidence="1 2" key="1">
    <citation type="journal article" date="2010" name="Science">
        <title>Genomic comparison of the ants Camponotus floridanus and Harpegnathos saltator.</title>
        <authorList>
            <person name="Bonasio R."/>
            <person name="Zhang G."/>
            <person name="Ye C."/>
            <person name="Mutti N.S."/>
            <person name="Fang X."/>
            <person name="Qin N."/>
            <person name="Donahue G."/>
            <person name="Yang P."/>
            <person name="Li Q."/>
            <person name="Li C."/>
            <person name="Zhang P."/>
            <person name="Huang Z."/>
            <person name="Berger S.L."/>
            <person name="Reinberg D."/>
            <person name="Wang J."/>
            <person name="Liebig J."/>
        </authorList>
    </citation>
    <scope>NUCLEOTIDE SEQUENCE [LARGE SCALE GENOMIC DNA]</scope>
    <source>
        <strain evidence="1 2">R22 G/1</strain>
    </source>
</reference>
<evidence type="ECO:0008006" key="3">
    <source>
        <dbReference type="Google" id="ProtNLM"/>
    </source>
</evidence>
<proteinExistence type="predicted"/>
<accession>E2B411</accession>
<feature type="non-terminal residue" evidence="1">
    <location>
        <position position="55"/>
    </location>
</feature>
<evidence type="ECO:0000313" key="1">
    <source>
        <dbReference type="EMBL" id="EFN89571.1"/>
    </source>
</evidence>
<sequence>ENMEQRICLKCVANEISLTNTFKMLQKGYGDDCLSKTSTFEGFMKKGEGRESVED</sequence>